<protein>
    <submittedName>
        <fullName evidence="3">Uncharacterized protein</fullName>
    </submittedName>
</protein>
<dbReference type="AlphaFoldDB" id="A0A915I7A3"/>
<evidence type="ECO:0000313" key="3">
    <source>
        <dbReference type="WBParaSite" id="nRc.2.0.1.t10030-RA"/>
    </source>
</evidence>
<keyword evidence="2" id="KW-1185">Reference proteome</keyword>
<reference evidence="3" key="1">
    <citation type="submission" date="2022-11" db="UniProtKB">
        <authorList>
            <consortium name="WormBaseParasite"/>
        </authorList>
    </citation>
    <scope>IDENTIFICATION</scope>
</reference>
<proteinExistence type="predicted"/>
<evidence type="ECO:0000256" key="1">
    <source>
        <dbReference type="SAM" id="MobiDB-lite"/>
    </source>
</evidence>
<feature type="region of interest" description="Disordered" evidence="1">
    <location>
        <begin position="127"/>
        <end position="150"/>
    </location>
</feature>
<feature type="compositionally biased region" description="Basic and acidic residues" evidence="1">
    <location>
        <begin position="1"/>
        <end position="16"/>
    </location>
</feature>
<dbReference type="WBParaSite" id="nRc.2.0.1.t10030-RA">
    <property type="protein sequence ID" value="nRc.2.0.1.t10030-RA"/>
    <property type="gene ID" value="nRc.2.0.1.g10030"/>
</dbReference>
<organism evidence="2 3">
    <name type="scientific">Romanomermis culicivorax</name>
    <name type="common">Nematode worm</name>
    <dbReference type="NCBI Taxonomy" id="13658"/>
    <lineage>
        <taxon>Eukaryota</taxon>
        <taxon>Metazoa</taxon>
        <taxon>Ecdysozoa</taxon>
        <taxon>Nematoda</taxon>
        <taxon>Enoplea</taxon>
        <taxon>Dorylaimia</taxon>
        <taxon>Mermithida</taxon>
        <taxon>Mermithoidea</taxon>
        <taxon>Mermithidae</taxon>
        <taxon>Romanomermis</taxon>
    </lineage>
</organism>
<accession>A0A915I7A3</accession>
<dbReference type="Proteomes" id="UP000887565">
    <property type="component" value="Unplaced"/>
</dbReference>
<sequence>MQKTAEKLPTKKKFLESDDGDDDESFNNEYVFQLQTGRLTDSGFLASLGQNFGQMFQKFSLKEDNQSIFGREPTPGKGLRLGLKNNDRLPSPHGKRWTEKIAHCSYILIQSCFLFFHGISTSNVSIKQIPNLSPPRKEKENKQKGKKKKQSNEKGAVYYCLYGQKCTVYLRAAFIRINT</sequence>
<feature type="region of interest" description="Disordered" evidence="1">
    <location>
        <begin position="1"/>
        <end position="23"/>
    </location>
</feature>
<evidence type="ECO:0000313" key="2">
    <source>
        <dbReference type="Proteomes" id="UP000887565"/>
    </source>
</evidence>
<name>A0A915I7A3_ROMCU</name>